<dbReference type="Pfam" id="PF12833">
    <property type="entry name" value="HTH_18"/>
    <property type="match status" value="1"/>
</dbReference>
<dbReference type="KEGG" id="egm:AYC65_08825"/>
<evidence type="ECO:0000259" key="4">
    <source>
        <dbReference type="PROSITE" id="PS01124"/>
    </source>
</evidence>
<evidence type="ECO:0000313" key="5">
    <source>
        <dbReference type="EMBL" id="QQN58591.1"/>
    </source>
</evidence>
<feature type="domain" description="HTH araC/xylS-type" evidence="4">
    <location>
        <begin position="181"/>
        <end position="281"/>
    </location>
</feature>
<dbReference type="GeneID" id="93133006"/>
<dbReference type="AlphaFoldDB" id="A0A7T7UYK5"/>
<name>A0A7T7UYK5_9FLAO</name>
<dbReference type="GO" id="GO:0003700">
    <property type="term" value="F:DNA-binding transcription factor activity"/>
    <property type="evidence" value="ECO:0007669"/>
    <property type="project" value="InterPro"/>
</dbReference>
<organism evidence="5 6">
    <name type="scientific">Elizabethkingia bruuniana</name>
    <dbReference type="NCBI Taxonomy" id="1756149"/>
    <lineage>
        <taxon>Bacteria</taxon>
        <taxon>Pseudomonadati</taxon>
        <taxon>Bacteroidota</taxon>
        <taxon>Flavobacteriia</taxon>
        <taxon>Flavobacteriales</taxon>
        <taxon>Weeksellaceae</taxon>
        <taxon>Elizabethkingia</taxon>
    </lineage>
</organism>
<dbReference type="OrthoDB" id="2600165at2"/>
<dbReference type="SUPFAM" id="SSF46689">
    <property type="entry name" value="Homeodomain-like"/>
    <property type="match status" value="1"/>
</dbReference>
<dbReference type="InterPro" id="IPR018060">
    <property type="entry name" value="HTH_AraC"/>
</dbReference>
<dbReference type="EMBL" id="CP067018">
    <property type="protein sequence ID" value="QQN58591.1"/>
    <property type="molecule type" value="Genomic_DNA"/>
</dbReference>
<evidence type="ECO:0000256" key="2">
    <source>
        <dbReference type="ARBA" id="ARBA00023125"/>
    </source>
</evidence>
<protein>
    <submittedName>
        <fullName evidence="5">AraC family transcriptional regulator</fullName>
    </submittedName>
</protein>
<dbReference type="Proteomes" id="UP000595426">
    <property type="component" value="Chromosome"/>
</dbReference>
<dbReference type="InterPro" id="IPR020449">
    <property type="entry name" value="Tscrpt_reg_AraC-type_HTH"/>
</dbReference>
<dbReference type="Gene3D" id="1.10.10.60">
    <property type="entry name" value="Homeodomain-like"/>
    <property type="match status" value="2"/>
</dbReference>
<keyword evidence="1" id="KW-0805">Transcription regulation</keyword>
<dbReference type="SMART" id="SM00342">
    <property type="entry name" value="HTH_ARAC"/>
    <property type="match status" value="1"/>
</dbReference>
<proteinExistence type="predicted"/>
<dbReference type="RefSeq" id="WP_034867477.1">
    <property type="nucleotide sequence ID" value="NZ_CBCSDR010000001.1"/>
</dbReference>
<dbReference type="GO" id="GO:0043565">
    <property type="term" value="F:sequence-specific DNA binding"/>
    <property type="evidence" value="ECO:0007669"/>
    <property type="project" value="InterPro"/>
</dbReference>
<keyword evidence="3" id="KW-0804">Transcription</keyword>
<dbReference type="PROSITE" id="PS01124">
    <property type="entry name" value="HTH_ARAC_FAMILY_2"/>
    <property type="match status" value="1"/>
</dbReference>
<reference evidence="5 6" key="1">
    <citation type="submission" date="2020-12" db="EMBL/GenBank/DDBJ databases">
        <title>FDA dAtabase for Regulatory Grade micrObial Sequences (FDA-ARGOS): Supporting development and validation of Infectious Disease Dx tests.</title>
        <authorList>
            <person name="Kerrigan L."/>
            <person name="Long C."/>
            <person name="Tallon L."/>
            <person name="Sadzewicz L."/>
            <person name="Zhao X."/>
            <person name="Boylan J."/>
            <person name="Ott S."/>
            <person name="Bowen H."/>
            <person name="Vavikolanu K."/>
            <person name="Mehta A."/>
            <person name="Aluvathingal J."/>
            <person name="Nadendla S."/>
            <person name="Yan Y."/>
            <person name="Sichtig H."/>
        </authorList>
    </citation>
    <scope>NUCLEOTIDE SEQUENCE [LARGE SCALE GENOMIC DNA]</scope>
    <source>
        <strain evidence="5 6">FDAARGOS_1031</strain>
    </source>
</reference>
<dbReference type="PANTHER" id="PTHR43280:SF32">
    <property type="entry name" value="TRANSCRIPTIONAL REGULATORY PROTEIN"/>
    <property type="match status" value="1"/>
</dbReference>
<gene>
    <name evidence="5" type="ORF">I6H88_19545</name>
</gene>
<dbReference type="PRINTS" id="PR00032">
    <property type="entry name" value="HTHARAC"/>
</dbReference>
<dbReference type="PANTHER" id="PTHR43280">
    <property type="entry name" value="ARAC-FAMILY TRANSCRIPTIONAL REGULATOR"/>
    <property type="match status" value="1"/>
</dbReference>
<accession>A0A7T7UYK5</accession>
<evidence type="ECO:0000256" key="1">
    <source>
        <dbReference type="ARBA" id="ARBA00023015"/>
    </source>
</evidence>
<evidence type="ECO:0000313" key="6">
    <source>
        <dbReference type="Proteomes" id="UP000595426"/>
    </source>
</evidence>
<evidence type="ECO:0000256" key="3">
    <source>
        <dbReference type="ARBA" id="ARBA00023163"/>
    </source>
</evidence>
<keyword evidence="6" id="KW-1185">Reference proteome</keyword>
<keyword evidence="2" id="KW-0238">DNA-binding</keyword>
<dbReference type="InterPro" id="IPR009057">
    <property type="entry name" value="Homeodomain-like_sf"/>
</dbReference>
<sequence length="281" mass="33121">MSIKYNIPAFLQYINLEKPKNDKVHVASYVHGNQVLRKSNPIEVDFYMLAIKINPNDVQPEEMSDAFAYFDRPDNALEWDFEISFTGYGIFVCKELLDKYAKEYNFMNYNNHEALFLTWEEKQILMDLFEKAYQEYEKENYAQGIIVSYASLVLSYVESFYKRQFESRKTAYNKVVDDFYLRLNAYFNENQDTITLPSVTYFAEKANLSANYFGDVIKHFTGISPQDHIRDNIIQTAKNKLSQTSLSVSEIAYSLGFDYPTYFTRFFRKETGFTPSVYRNQ</sequence>